<dbReference type="Proteomes" id="UP000547721">
    <property type="component" value="Unassembled WGS sequence"/>
</dbReference>
<accession>A0A7K8M892</accession>
<evidence type="ECO:0000259" key="8">
    <source>
        <dbReference type="PROSITE" id="PS51836"/>
    </source>
</evidence>
<keyword evidence="6" id="KW-0458">Lysosome</keyword>
<feature type="region of interest" description="Disordered" evidence="7">
    <location>
        <begin position="892"/>
        <end position="934"/>
    </location>
</feature>
<protein>
    <submittedName>
        <fullName evidence="9">FNIP1 protein</fullName>
    </submittedName>
</protein>
<evidence type="ECO:0000256" key="4">
    <source>
        <dbReference type="ARBA" id="ARBA00022490"/>
    </source>
</evidence>
<dbReference type="PROSITE" id="PS51836">
    <property type="entry name" value="DENN_FNIP12"/>
    <property type="match status" value="1"/>
</dbReference>
<dbReference type="Pfam" id="PF14636">
    <property type="entry name" value="FNIP_N"/>
    <property type="match status" value="1"/>
</dbReference>
<evidence type="ECO:0000256" key="3">
    <source>
        <dbReference type="ARBA" id="ARBA00007541"/>
    </source>
</evidence>
<feature type="region of interest" description="Disordered" evidence="7">
    <location>
        <begin position="62"/>
        <end position="92"/>
    </location>
</feature>
<keyword evidence="5" id="KW-0472">Membrane</keyword>
<comment type="similarity">
    <text evidence="3">Belongs to the FNIP family.</text>
</comment>
<comment type="caution">
    <text evidence="9">The sequence shown here is derived from an EMBL/GenBank/DDBJ whole genome shotgun (WGS) entry which is preliminary data.</text>
</comment>
<dbReference type="Pfam" id="PF14638">
    <property type="entry name" value="FNIP_C"/>
    <property type="match status" value="1"/>
</dbReference>
<evidence type="ECO:0000256" key="6">
    <source>
        <dbReference type="ARBA" id="ARBA00023228"/>
    </source>
</evidence>
<reference evidence="9 10" key="1">
    <citation type="submission" date="2019-09" db="EMBL/GenBank/DDBJ databases">
        <title>Bird 10,000 Genomes (B10K) Project - Family phase.</title>
        <authorList>
            <person name="Zhang G."/>
        </authorList>
    </citation>
    <scope>NUCLEOTIDE SEQUENCE [LARGE SCALE GENOMIC DNA]</scope>
    <source>
        <strain evidence="9">B10K-CU-031-17</strain>
        <tissue evidence="9">Muscle</tissue>
    </source>
</reference>
<proteinExistence type="inferred from homology"/>
<evidence type="ECO:0000313" key="10">
    <source>
        <dbReference type="Proteomes" id="UP000547721"/>
    </source>
</evidence>
<keyword evidence="10" id="KW-1185">Reference proteome</keyword>
<dbReference type="InterPro" id="IPR028084">
    <property type="entry name" value="FNIP_N_dom"/>
</dbReference>
<comment type="subcellular location">
    <subcellularLocation>
        <location evidence="1">Cytoplasm</location>
    </subcellularLocation>
    <subcellularLocation>
        <location evidence="2">Lysosome membrane</location>
    </subcellularLocation>
</comment>
<dbReference type="PANTHER" id="PTHR21634:SF12">
    <property type="entry name" value="FOLLICULIN-INTERACTING PROTEIN 1"/>
    <property type="match status" value="1"/>
</dbReference>
<sequence length="1141" mass="126916">SWPLPEFDPSQIRLIVYQDCERRGRNVLFDSSAKRKIEDVSVSKLCSDAQVRVFGKCCQLKPGGDSSSSLDSSINSSSSFSDPKEQCPKYQGSRCSSDANMLGEMMFGSVAMSYKGSTLKIHQIRSPPQLMLSKVFTARTGSSIYGSLNTLQDSLEFINQDSNTLKPDHSTIMNGLLGNIGLSQLCSPRRAFSEQGPLRLIRSASFFAVHSNPMDMPGREQNEDRDSGIARSASLSSLLITPFPSPGSSFNKSCASSYQRRWRRSQTTSLENGVFPRWSMDESFNLSDDSSGPNPGIVRKKKIAIGVIFSLSRDEDENNKFNEFFFSHFPLFESHMNKLKSAIEQAMKMSRRSADASQRSLAYNRIVDALNEFRTTICNLYTMPRIGEPVWLTMMSGTPEKNQLCHRFMKEFTFLMENASKNQFLPALLTAVLTNHLAWVPTVMPNGQPPIRIFLEKHSSQSVDMLAKTHPYNPLWAQLGDLYGAIGSPVRLAKTVVVGKRHDLVQRLLYFLTYFIRCSELQETHLLENGEDEAIVMPGTVITTTLEKGEVEESEYVLVTMHKNRGNLLPTESEEMRAPNCSCKYCKCPISLAQNIEGVAQQEREDMQNTPKVELESSSDENRTIVPEDGQEDAVDVTQPRPCLDTKLETVVCTGSASPEKCMGTESCLEPTVSTWRSEDVLEPGSQGGGGTRTPGIAVEKKPPDKLFMDTFPCSAAEVQTKVTFLIGDSMSPDSDIELRSQAVVEQIARHHSPPAAEAGVSADQNCEAKQTVEDQNRDCGTAEPFPQVASEHQNWNPNPYSAESMSLFDEYFTDDSSIETRTIDDIPGQAATGLLAHNGSLEFSKKLCTKACKPPSEFCKFMDSVRQETYKNCFNEQDQREKISIRVPHGDRENVEKKVAPGMDWDIPRNESSDSALGDSESEDTGHDLTRLSGNYYGGEQEDWAEEYEIPFPGSKLVEVNSVQPSIANFGRSLLGGYCSSYVPDFVLQGIGSDEKLRHCLVSDLSHAVQHPVLDEPIAEAVCIIADTDKWTVQVASSQRRMIENKLGKEVLVSSLVSNLLHSTLQLYKHNLSPNFCVMHLEDRLQELYFKSKMLSEYLKGQMRVHVKELSVVLGIESSDLPLLAAVASTHSPYVAQILL</sequence>
<dbReference type="InterPro" id="IPR028085">
    <property type="entry name" value="FNIP_mid_dom"/>
</dbReference>
<evidence type="ECO:0000256" key="1">
    <source>
        <dbReference type="ARBA" id="ARBA00004496"/>
    </source>
</evidence>
<organism evidence="9 10">
    <name type="scientific">Ptilorrhoa leucosticta</name>
    <dbReference type="NCBI Taxonomy" id="449384"/>
    <lineage>
        <taxon>Eukaryota</taxon>
        <taxon>Metazoa</taxon>
        <taxon>Chordata</taxon>
        <taxon>Craniata</taxon>
        <taxon>Vertebrata</taxon>
        <taxon>Euteleostomi</taxon>
        <taxon>Archelosauria</taxon>
        <taxon>Archosauria</taxon>
        <taxon>Dinosauria</taxon>
        <taxon>Saurischia</taxon>
        <taxon>Theropoda</taxon>
        <taxon>Coelurosauria</taxon>
        <taxon>Aves</taxon>
        <taxon>Neognathae</taxon>
        <taxon>Neoaves</taxon>
        <taxon>Telluraves</taxon>
        <taxon>Australaves</taxon>
        <taxon>Passeriformes</taxon>
        <taxon>Corvoidea</taxon>
        <taxon>Cinclosomatidae</taxon>
        <taxon>Ptilorrhoa</taxon>
    </lineage>
</organism>
<dbReference type="PRINTS" id="PR02073">
    <property type="entry name" value="FOLLICULNIP1"/>
</dbReference>
<name>A0A7K8M892_9CORV</name>
<feature type="non-terminal residue" evidence="9">
    <location>
        <position position="1141"/>
    </location>
</feature>
<evidence type="ECO:0000256" key="5">
    <source>
        <dbReference type="ARBA" id="ARBA00023136"/>
    </source>
</evidence>
<dbReference type="PANTHER" id="PTHR21634">
    <property type="entry name" value="RE13835P"/>
    <property type="match status" value="1"/>
</dbReference>
<dbReference type="GO" id="GO:0042030">
    <property type="term" value="F:ATPase inhibitor activity"/>
    <property type="evidence" value="ECO:0007669"/>
    <property type="project" value="TreeGrafter"/>
</dbReference>
<dbReference type="EMBL" id="VWYY01000333">
    <property type="protein sequence ID" value="NXE37336.1"/>
    <property type="molecule type" value="Genomic_DNA"/>
</dbReference>
<feature type="compositionally biased region" description="Low complexity" evidence="7">
    <location>
        <begin position="65"/>
        <end position="81"/>
    </location>
</feature>
<evidence type="ECO:0000256" key="2">
    <source>
        <dbReference type="ARBA" id="ARBA00004656"/>
    </source>
</evidence>
<feature type="domain" description="UDENN FNIP1/2-type" evidence="8">
    <location>
        <begin position="7"/>
        <end position="1132"/>
    </location>
</feature>
<dbReference type="GO" id="GO:0005765">
    <property type="term" value="C:lysosomal membrane"/>
    <property type="evidence" value="ECO:0007669"/>
    <property type="project" value="UniProtKB-SubCell"/>
</dbReference>
<gene>
    <name evidence="9" type="primary">Fnip1</name>
    <name evidence="9" type="ORF">PTILEU_R06062</name>
</gene>
<dbReference type="AlphaFoldDB" id="A0A7K8M892"/>
<evidence type="ECO:0000313" key="9">
    <source>
        <dbReference type="EMBL" id="NXE37336.1"/>
    </source>
</evidence>
<dbReference type="InterPro" id="IPR028086">
    <property type="entry name" value="FNIP_C_dom"/>
</dbReference>
<evidence type="ECO:0000256" key="7">
    <source>
        <dbReference type="SAM" id="MobiDB-lite"/>
    </source>
</evidence>
<dbReference type="InterPro" id="IPR037545">
    <property type="entry name" value="DENN_FNIP1/2"/>
</dbReference>
<dbReference type="GO" id="GO:0051087">
    <property type="term" value="F:protein-folding chaperone binding"/>
    <property type="evidence" value="ECO:0007669"/>
    <property type="project" value="TreeGrafter"/>
</dbReference>
<dbReference type="Pfam" id="PF14637">
    <property type="entry name" value="FNIP_M"/>
    <property type="match status" value="1"/>
</dbReference>
<keyword evidence="4" id="KW-0963">Cytoplasm</keyword>
<dbReference type="InterPro" id="IPR026156">
    <property type="entry name" value="FNIP_fam"/>
</dbReference>
<feature type="non-terminal residue" evidence="9">
    <location>
        <position position="1"/>
    </location>
</feature>